<feature type="transmembrane region" description="Helical" evidence="4">
    <location>
        <begin position="173"/>
        <end position="188"/>
    </location>
</feature>
<keyword evidence="3" id="KW-0804">Transcription</keyword>
<evidence type="ECO:0000259" key="5">
    <source>
        <dbReference type="PROSITE" id="PS01124"/>
    </source>
</evidence>
<keyword evidence="2 6" id="KW-0238">DNA-binding</keyword>
<dbReference type="EMBL" id="QUNI01000004">
    <property type="protein sequence ID" value="REG99467.1"/>
    <property type="molecule type" value="Genomic_DNA"/>
</dbReference>
<keyword evidence="1" id="KW-0805">Transcription regulation</keyword>
<dbReference type="AlphaFoldDB" id="A0A3E0EML7"/>
<evidence type="ECO:0000256" key="4">
    <source>
        <dbReference type="SAM" id="Phobius"/>
    </source>
</evidence>
<keyword evidence="4" id="KW-0472">Membrane</keyword>
<evidence type="ECO:0000256" key="2">
    <source>
        <dbReference type="ARBA" id="ARBA00023125"/>
    </source>
</evidence>
<feature type="transmembrane region" description="Helical" evidence="4">
    <location>
        <begin position="194"/>
        <end position="212"/>
    </location>
</feature>
<keyword evidence="7" id="KW-1185">Reference proteome</keyword>
<dbReference type="GO" id="GO:0043565">
    <property type="term" value="F:sequence-specific DNA binding"/>
    <property type="evidence" value="ECO:0007669"/>
    <property type="project" value="InterPro"/>
</dbReference>
<protein>
    <submittedName>
        <fullName evidence="6">AraC-like DNA-binding protein</fullName>
    </submittedName>
</protein>
<dbReference type="PROSITE" id="PS01124">
    <property type="entry name" value="HTH_ARAC_FAMILY_2"/>
    <property type="match status" value="1"/>
</dbReference>
<dbReference type="Gene3D" id="1.10.10.60">
    <property type="entry name" value="Homeodomain-like"/>
    <property type="match status" value="2"/>
</dbReference>
<dbReference type="GO" id="GO:0003700">
    <property type="term" value="F:DNA-binding transcription factor activity"/>
    <property type="evidence" value="ECO:0007669"/>
    <property type="project" value="InterPro"/>
</dbReference>
<dbReference type="InterPro" id="IPR009057">
    <property type="entry name" value="Homeodomain-like_sf"/>
</dbReference>
<organism evidence="6 7">
    <name type="scientific">Flavobacterium aquicola</name>
    <dbReference type="NCBI Taxonomy" id="1682742"/>
    <lineage>
        <taxon>Bacteria</taxon>
        <taxon>Pseudomonadati</taxon>
        <taxon>Bacteroidota</taxon>
        <taxon>Flavobacteriia</taxon>
        <taxon>Flavobacteriales</taxon>
        <taxon>Flavobacteriaceae</taxon>
        <taxon>Flavobacterium</taxon>
    </lineage>
</organism>
<feature type="domain" description="HTH araC/xylS-type" evidence="5">
    <location>
        <begin position="261"/>
        <end position="365"/>
    </location>
</feature>
<keyword evidence="4" id="KW-1133">Transmembrane helix</keyword>
<name>A0A3E0EML7_9FLAO</name>
<reference evidence="6 7" key="1">
    <citation type="submission" date="2018-08" db="EMBL/GenBank/DDBJ databases">
        <title>Genomic Encyclopedia of Archaeal and Bacterial Type Strains, Phase II (KMG-II): from individual species to whole genera.</title>
        <authorList>
            <person name="Goeker M."/>
        </authorList>
    </citation>
    <scope>NUCLEOTIDE SEQUENCE [LARGE SCALE GENOMIC DNA]</scope>
    <source>
        <strain evidence="6 7">DSM 100880</strain>
    </source>
</reference>
<evidence type="ECO:0000313" key="7">
    <source>
        <dbReference type="Proteomes" id="UP000257136"/>
    </source>
</evidence>
<dbReference type="RefSeq" id="WP_115812141.1">
    <property type="nucleotide sequence ID" value="NZ_QUNI01000004.1"/>
</dbReference>
<feature type="transmembrane region" description="Helical" evidence="4">
    <location>
        <begin position="90"/>
        <end position="112"/>
    </location>
</feature>
<dbReference type="Proteomes" id="UP000257136">
    <property type="component" value="Unassembled WGS sequence"/>
</dbReference>
<dbReference type="SUPFAM" id="SSF46689">
    <property type="entry name" value="Homeodomain-like"/>
    <property type="match status" value="1"/>
</dbReference>
<dbReference type="OrthoDB" id="9779074at2"/>
<dbReference type="Pfam" id="PF12833">
    <property type="entry name" value="HTH_18"/>
    <property type="match status" value="1"/>
</dbReference>
<evidence type="ECO:0000256" key="1">
    <source>
        <dbReference type="ARBA" id="ARBA00023015"/>
    </source>
</evidence>
<proteinExistence type="predicted"/>
<evidence type="ECO:0000256" key="3">
    <source>
        <dbReference type="ARBA" id="ARBA00023163"/>
    </source>
</evidence>
<keyword evidence="4" id="KW-0812">Transmembrane</keyword>
<dbReference type="PANTHER" id="PTHR43280">
    <property type="entry name" value="ARAC-FAMILY TRANSCRIPTIONAL REGULATOR"/>
    <property type="match status" value="1"/>
</dbReference>
<feature type="transmembrane region" description="Helical" evidence="4">
    <location>
        <begin position="132"/>
        <end position="152"/>
    </location>
</feature>
<sequence length="371" mass="43332">MLHLIGIIISFFLSLILFTKKGKSQADLILSFWLFFIGTHLSLFYIHITGQYVRFPYFLGFEIPLPLIHGPFLYLYTRSLTSQNNKKEHWVIHFLPLIVANGLLYKFFLLSFNERIQVYANAGIGFENVMKWMYLATLLSGVIYVILSLSLLKKYSEYISNQFSDLEKINLNWLRYLILGIGAIWIPVFFANDIYTFTILDIFILFVGYFGVKQVGIFTNSNMTSQSINEKEDEVDATNIVEKTKYQSSTADESLLLKIHQDLQALMQEEKLYKHPELNLEELAQRLKVNPNTLSQVINSIENKNFFDYINEQRIAEFIRISVLQENQRFTLLSLAFEVGFNSKTSFNRNFKRITGQTPTMYLKEQKIQLE</sequence>
<comment type="caution">
    <text evidence="6">The sequence shown here is derived from an EMBL/GenBank/DDBJ whole genome shotgun (WGS) entry which is preliminary data.</text>
</comment>
<dbReference type="PANTHER" id="PTHR43280:SF29">
    <property type="entry name" value="ARAC-FAMILY TRANSCRIPTIONAL REGULATOR"/>
    <property type="match status" value="1"/>
</dbReference>
<gene>
    <name evidence="6" type="ORF">C8P67_10485</name>
</gene>
<evidence type="ECO:0000313" key="6">
    <source>
        <dbReference type="EMBL" id="REG99467.1"/>
    </source>
</evidence>
<feature type="transmembrane region" description="Helical" evidence="4">
    <location>
        <begin position="29"/>
        <end position="48"/>
    </location>
</feature>
<accession>A0A3E0EML7</accession>
<dbReference type="SMART" id="SM00342">
    <property type="entry name" value="HTH_ARAC"/>
    <property type="match status" value="1"/>
</dbReference>
<dbReference type="InterPro" id="IPR018060">
    <property type="entry name" value="HTH_AraC"/>
</dbReference>